<keyword evidence="1" id="KW-0812">Transmembrane</keyword>
<geneLocation type="chloroplast" evidence="2"/>
<keyword evidence="2" id="KW-0150">Chloroplast</keyword>
<name>B2XT63_HETAK</name>
<protein>
    <submittedName>
        <fullName evidence="2">ELIP like protein</fullName>
    </submittedName>
</protein>
<sequence length="46" mass="5436">MKKNWNWGLTKNAETLNGRIAMIGIFLLIFLEFIFNKSFLSFIKII</sequence>
<dbReference type="GeneID" id="6335668"/>
<evidence type="ECO:0000256" key="1">
    <source>
        <dbReference type="SAM" id="Phobius"/>
    </source>
</evidence>
<dbReference type="SUPFAM" id="SSF103511">
    <property type="entry name" value="Chlorophyll a-b binding protein"/>
    <property type="match status" value="1"/>
</dbReference>
<dbReference type="AlphaFoldDB" id="B2XT63"/>
<evidence type="ECO:0000313" key="2">
    <source>
        <dbReference type="EMBL" id="ABV65961.1"/>
    </source>
</evidence>
<keyword evidence="1" id="KW-1133">Transmembrane helix</keyword>
<accession>B2XT63</accession>
<proteinExistence type="predicted"/>
<reference evidence="2" key="1">
    <citation type="journal article" date="2008" name="BMC Genomics">
        <title>Chloroplast genome sequencing analysis of Heterosigma akashiwo CCMP452 (West Atlantic) and NIES293 (West Pacific) strains.</title>
        <authorList>
            <person name="Cattolico R.A."/>
            <person name="Jacobs M.A."/>
            <person name="Zhou Y."/>
            <person name="Chang J."/>
            <person name="Duplessis M."/>
            <person name="Lybrand T."/>
            <person name="McKay J."/>
            <person name="Ong H.C."/>
            <person name="Sims E."/>
            <person name="Rocap G."/>
        </authorList>
    </citation>
    <scope>NUCLEOTIDE SEQUENCE [LARGE SCALE GENOMIC DNA]</scope>
    <source>
        <strain evidence="2">NIES 293</strain>
    </source>
</reference>
<organism evidence="2">
    <name type="scientific">Heterosigma akashiwo</name>
    <name type="common">Chromophytic alga</name>
    <name type="synonym">Heterosigma carterae</name>
    <dbReference type="NCBI Taxonomy" id="2829"/>
    <lineage>
        <taxon>Eukaryota</taxon>
        <taxon>Sar</taxon>
        <taxon>Stramenopiles</taxon>
        <taxon>Ochrophyta</taxon>
        <taxon>Raphidophyceae</taxon>
        <taxon>Chattonellales</taxon>
        <taxon>Chattonellaceae</taxon>
        <taxon>Heterosigma</taxon>
    </lineage>
</organism>
<dbReference type="EMBL" id="EU168190">
    <property type="protein sequence ID" value="ABV65961.1"/>
    <property type="molecule type" value="Genomic_DNA"/>
</dbReference>
<dbReference type="RefSeq" id="YP_001936355.1">
    <property type="nucleotide sequence ID" value="NC_010772.1"/>
</dbReference>
<gene>
    <name evidence="2" type="primary">ycf17</name>
    <name evidence="2" type="ordered locus">Heak293_Cp054</name>
</gene>
<keyword evidence="2" id="KW-0934">Plastid</keyword>
<feature type="transmembrane region" description="Helical" evidence="1">
    <location>
        <begin position="20"/>
        <end position="40"/>
    </location>
</feature>
<keyword evidence="1" id="KW-0472">Membrane</keyword>